<gene>
    <name evidence="2" type="ORF">BKA59DRAFT_451965</name>
</gene>
<keyword evidence="3" id="KW-1185">Reference proteome</keyword>
<feature type="compositionally biased region" description="Polar residues" evidence="1">
    <location>
        <begin position="80"/>
        <end position="94"/>
    </location>
</feature>
<dbReference type="OrthoDB" id="5095919at2759"/>
<evidence type="ECO:0000313" key="2">
    <source>
        <dbReference type="EMBL" id="KAH7257925.1"/>
    </source>
</evidence>
<organism evidence="2 3">
    <name type="scientific">Fusarium tricinctum</name>
    <dbReference type="NCBI Taxonomy" id="61284"/>
    <lineage>
        <taxon>Eukaryota</taxon>
        <taxon>Fungi</taxon>
        <taxon>Dikarya</taxon>
        <taxon>Ascomycota</taxon>
        <taxon>Pezizomycotina</taxon>
        <taxon>Sordariomycetes</taxon>
        <taxon>Hypocreomycetidae</taxon>
        <taxon>Hypocreales</taxon>
        <taxon>Nectriaceae</taxon>
        <taxon>Fusarium</taxon>
        <taxon>Fusarium tricinctum species complex</taxon>
    </lineage>
</organism>
<feature type="compositionally biased region" description="Basic and acidic residues" evidence="1">
    <location>
        <begin position="220"/>
        <end position="232"/>
    </location>
</feature>
<feature type="compositionally biased region" description="Low complexity" evidence="1">
    <location>
        <begin position="149"/>
        <end position="169"/>
    </location>
</feature>
<feature type="region of interest" description="Disordered" evidence="1">
    <location>
        <begin position="220"/>
        <end position="244"/>
    </location>
</feature>
<sequence>MAIIDQAPNKPNMRIGVTLCEALGHYRQGTSESPSLFFNDPYTRRARNATMPYGYDYDSSYSPSYQAHPSAPMPYHLPPSASQTPAGYPSSYTYPVQGGNLSVPRTGIPFKQSSGPSGYGHPSRGYTESGYGFDEYSNGRDIPPPPDYPTQDPLRTPVRPRQPQTPNVQSQRDTSNYRDRAERRPRKKRRPIPKTKEILTENHYTSAEIMEVLKRIEQNIRENTRSRSDPGRRHSRRSRNSPSASEFLLDDIRSLDIDRQEARQISDIIRGLLDDIRGQGSRDSYTGTSINRFADSSHSGSEMHDTEGSSTSLRDLQSLESRVDFIVDHIENRHYPSPQQQPEPHSNGQSSHMPRRQIDFASDSFVLESNSATLSRSPLRRSRYFPPQVEDVPEDYDEYGAS</sequence>
<feature type="compositionally biased region" description="Polar residues" evidence="1">
    <location>
        <begin position="281"/>
        <end position="300"/>
    </location>
</feature>
<comment type="caution">
    <text evidence="2">The sequence shown here is derived from an EMBL/GenBank/DDBJ whole genome shotgun (WGS) entry which is preliminary data.</text>
</comment>
<name>A0A8K0SB23_9HYPO</name>
<feature type="region of interest" description="Disordered" evidence="1">
    <location>
        <begin position="277"/>
        <end position="315"/>
    </location>
</feature>
<feature type="compositionally biased region" description="Polar residues" evidence="1">
    <location>
        <begin position="337"/>
        <end position="352"/>
    </location>
</feature>
<evidence type="ECO:0000313" key="3">
    <source>
        <dbReference type="Proteomes" id="UP000813427"/>
    </source>
</evidence>
<feature type="compositionally biased region" description="Acidic residues" evidence="1">
    <location>
        <begin position="391"/>
        <end position="402"/>
    </location>
</feature>
<feature type="compositionally biased region" description="Basic residues" evidence="1">
    <location>
        <begin position="183"/>
        <end position="193"/>
    </location>
</feature>
<dbReference type="Proteomes" id="UP000813427">
    <property type="component" value="Unassembled WGS sequence"/>
</dbReference>
<reference evidence="2" key="1">
    <citation type="journal article" date="2021" name="Nat. Commun.">
        <title>Genetic determinants of endophytism in the Arabidopsis root mycobiome.</title>
        <authorList>
            <person name="Mesny F."/>
            <person name="Miyauchi S."/>
            <person name="Thiergart T."/>
            <person name="Pickel B."/>
            <person name="Atanasova L."/>
            <person name="Karlsson M."/>
            <person name="Huettel B."/>
            <person name="Barry K.W."/>
            <person name="Haridas S."/>
            <person name="Chen C."/>
            <person name="Bauer D."/>
            <person name="Andreopoulos W."/>
            <person name="Pangilinan J."/>
            <person name="LaButti K."/>
            <person name="Riley R."/>
            <person name="Lipzen A."/>
            <person name="Clum A."/>
            <person name="Drula E."/>
            <person name="Henrissat B."/>
            <person name="Kohler A."/>
            <person name="Grigoriev I.V."/>
            <person name="Martin F.M."/>
            <person name="Hacquard S."/>
        </authorList>
    </citation>
    <scope>NUCLEOTIDE SEQUENCE</scope>
    <source>
        <strain evidence="2">MPI-SDFR-AT-0068</strain>
    </source>
</reference>
<dbReference type="AlphaFoldDB" id="A0A8K0SB23"/>
<protein>
    <submittedName>
        <fullName evidence="2">Uncharacterized protein</fullName>
    </submittedName>
</protein>
<proteinExistence type="predicted"/>
<dbReference type="EMBL" id="JAGPXF010000002">
    <property type="protein sequence ID" value="KAH7257925.1"/>
    <property type="molecule type" value="Genomic_DNA"/>
</dbReference>
<evidence type="ECO:0000256" key="1">
    <source>
        <dbReference type="SAM" id="MobiDB-lite"/>
    </source>
</evidence>
<accession>A0A8K0SB23</accession>
<feature type="region of interest" description="Disordered" evidence="1">
    <location>
        <begin position="334"/>
        <end position="402"/>
    </location>
</feature>
<feature type="region of interest" description="Disordered" evidence="1">
    <location>
        <begin position="65"/>
        <end position="201"/>
    </location>
</feature>
<feature type="compositionally biased region" description="Polar residues" evidence="1">
    <location>
        <begin position="367"/>
        <end position="376"/>
    </location>
</feature>